<sequence>MARNRFCLSCALRHVFFNDFGLDRTFIMSDLAALFLYYADNDVLPQLSADYNRLNVWLTKVELIRKPRKEESYPMPKDYHVDLNNEEEIRSFKFAPQINMPQVPVYKIDSDTADQLAEELSAIDVASLAAYVRGKAIAAGDLILGHIEDDDQTW</sequence>
<accession>A0A1I1ETL0</accession>
<proteinExistence type="predicted"/>
<reference evidence="1 2" key="1">
    <citation type="submission" date="2016-10" db="EMBL/GenBank/DDBJ databases">
        <authorList>
            <person name="de Groot N.N."/>
        </authorList>
    </citation>
    <scope>NUCLEOTIDE SEQUENCE [LARGE SCALE GENOMIC DNA]</scope>
    <source>
        <strain evidence="1 2">AR67</strain>
    </source>
</reference>
<dbReference type="RefSeq" id="WP_074960211.1">
    <property type="nucleotide sequence ID" value="NZ_FOKQ01000004.1"/>
</dbReference>
<organism evidence="1 2">
    <name type="scientific">Ruminococcus albus</name>
    <dbReference type="NCBI Taxonomy" id="1264"/>
    <lineage>
        <taxon>Bacteria</taxon>
        <taxon>Bacillati</taxon>
        <taxon>Bacillota</taxon>
        <taxon>Clostridia</taxon>
        <taxon>Eubacteriales</taxon>
        <taxon>Oscillospiraceae</taxon>
        <taxon>Ruminococcus</taxon>
    </lineage>
</organism>
<evidence type="ECO:0000313" key="2">
    <source>
        <dbReference type="Proteomes" id="UP000182192"/>
    </source>
</evidence>
<gene>
    <name evidence="1" type="ORF">SAMN02910406_00801</name>
</gene>
<name>A0A1I1ETL0_RUMAL</name>
<dbReference type="Proteomes" id="UP000182192">
    <property type="component" value="Unassembled WGS sequence"/>
</dbReference>
<protein>
    <submittedName>
        <fullName evidence="1">Uncharacterized protein</fullName>
    </submittedName>
</protein>
<evidence type="ECO:0000313" key="1">
    <source>
        <dbReference type="EMBL" id="SFB90022.1"/>
    </source>
</evidence>
<dbReference type="EMBL" id="FOKQ01000004">
    <property type="protein sequence ID" value="SFB90022.1"/>
    <property type="molecule type" value="Genomic_DNA"/>
</dbReference>
<dbReference type="AlphaFoldDB" id="A0A1I1ETL0"/>
<dbReference type="OrthoDB" id="9831020at2"/>